<sequence>MAGLLVDRGLAAAPLVEGSRWSFAHGGREGGEGSPTVVGIGDGGSTETVIRTGLVCSMTEDCVLGREVDEGGRRRSSFEQSSERADRENLPAMKSWNLLLDRHMLFEGGIAGQKWRQNFRRRFAKSSRGDCEIKLAI</sequence>
<dbReference type="EMBL" id="BKCP01008626">
    <property type="protein sequence ID" value="GER49536.1"/>
    <property type="molecule type" value="Genomic_DNA"/>
</dbReference>
<comment type="caution">
    <text evidence="1">The sequence shown here is derived from an EMBL/GenBank/DDBJ whole genome shotgun (WGS) entry which is preliminary data.</text>
</comment>
<gene>
    <name evidence="1" type="ORF">STAS_26785</name>
</gene>
<protein>
    <submittedName>
        <fullName evidence="1">Chromosome segregation DNA-binding protein</fullName>
    </submittedName>
</protein>
<keyword evidence="1" id="KW-0238">DNA-binding</keyword>
<dbReference type="GO" id="GO:0003677">
    <property type="term" value="F:DNA binding"/>
    <property type="evidence" value="ECO:0007669"/>
    <property type="project" value="UniProtKB-KW"/>
</dbReference>
<proteinExistence type="predicted"/>
<evidence type="ECO:0000313" key="2">
    <source>
        <dbReference type="Proteomes" id="UP000325081"/>
    </source>
</evidence>
<organism evidence="1 2">
    <name type="scientific">Striga asiatica</name>
    <name type="common">Asiatic witchweed</name>
    <name type="synonym">Buchnera asiatica</name>
    <dbReference type="NCBI Taxonomy" id="4170"/>
    <lineage>
        <taxon>Eukaryota</taxon>
        <taxon>Viridiplantae</taxon>
        <taxon>Streptophyta</taxon>
        <taxon>Embryophyta</taxon>
        <taxon>Tracheophyta</taxon>
        <taxon>Spermatophyta</taxon>
        <taxon>Magnoliopsida</taxon>
        <taxon>eudicotyledons</taxon>
        <taxon>Gunneridae</taxon>
        <taxon>Pentapetalae</taxon>
        <taxon>asterids</taxon>
        <taxon>lamiids</taxon>
        <taxon>Lamiales</taxon>
        <taxon>Orobanchaceae</taxon>
        <taxon>Buchnereae</taxon>
        <taxon>Striga</taxon>
    </lineage>
</organism>
<name>A0A5A7QX70_STRAF</name>
<evidence type="ECO:0000313" key="1">
    <source>
        <dbReference type="EMBL" id="GER49536.1"/>
    </source>
</evidence>
<dbReference type="AlphaFoldDB" id="A0A5A7QX70"/>
<dbReference type="Proteomes" id="UP000325081">
    <property type="component" value="Unassembled WGS sequence"/>
</dbReference>
<reference evidence="2" key="1">
    <citation type="journal article" date="2019" name="Curr. Biol.">
        <title>Genome Sequence of Striga asiatica Provides Insight into the Evolution of Plant Parasitism.</title>
        <authorList>
            <person name="Yoshida S."/>
            <person name="Kim S."/>
            <person name="Wafula E.K."/>
            <person name="Tanskanen J."/>
            <person name="Kim Y.M."/>
            <person name="Honaas L."/>
            <person name="Yang Z."/>
            <person name="Spallek T."/>
            <person name="Conn C.E."/>
            <person name="Ichihashi Y."/>
            <person name="Cheong K."/>
            <person name="Cui S."/>
            <person name="Der J.P."/>
            <person name="Gundlach H."/>
            <person name="Jiao Y."/>
            <person name="Hori C."/>
            <person name="Ishida J.K."/>
            <person name="Kasahara H."/>
            <person name="Kiba T."/>
            <person name="Kim M.S."/>
            <person name="Koo N."/>
            <person name="Laohavisit A."/>
            <person name="Lee Y.H."/>
            <person name="Lumba S."/>
            <person name="McCourt P."/>
            <person name="Mortimer J.C."/>
            <person name="Mutuku J.M."/>
            <person name="Nomura T."/>
            <person name="Sasaki-Sekimoto Y."/>
            <person name="Seto Y."/>
            <person name="Wang Y."/>
            <person name="Wakatake T."/>
            <person name="Sakakibara H."/>
            <person name="Demura T."/>
            <person name="Yamaguchi S."/>
            <person name="Yoneyama K."/>
            <person name="Manabe R.I."/>
            <person name="Nelson D.C."/>
            <person name="Schulman A.H."/>
            <person name="Timko M.P."/>
            <person name="dePamphilis C.W."/>
            <person name="Choi D."/>
            <person name="Shirasu K."/>
        </authorList>
    </citation>
    <scope>NUCLEOTIDE SEQUENCE [LARGE SCALE GENOMIC DNA]</scope>
    <source>
        <strain evidence="2">cv. UVA1</strain>
    </source>
</reference>
<accession>A0A5A7QX70</accession>
<keyword evidence="2" id="KW-1185">Reference proteome</keyword>